<evidence type="ECO:0000259" key="15">
    <source>
        <dbReference type="PROSITE" id="PS51194"/>
    </source>
</evidence>
<feature type="region of interest" description="Disordered" evidence="13">
    <location>
        <begin position="1"/>
        <end position="61"/>
    </location>
</feature>
<dbReference type="PANTHER" id="PTHR47959:SF20">
    <property type="entry name" value="RNA HELICASE"/>
    <property type="match status" value="1"/>
</dbReference>
<feature type="compositionally biased region" description="Acidic residues" evidence="13">
    <location>
        <begin position="471"/>
        <end position="480"/>
    </location>
</feature>
<feature type="compositionally biased region" description="Basic residues" evidence="13">
    <location>
        <begin position="488"/>
        <end position="520"/>
    </location>
</feature>
<evidence type="ECO:0000256" key="11">
    <source>
        <dbReference type="PROSITE-ProRule" id="PRU00552"/>
    </source>
</evidence>
<dbReference type="Gene3D" id="3.40.50.300">
    <property type="entry name" value="P-loop containing nucleotide triphosphate hydrolases"/>
    <property type="match status" value="2"/>
</dbReference>
<keyword evidence="6 12" id="KW-0067">ATP-binding</keyword>
<evidence type="ECO:0000256" key="10">
    <source>
        <dbReference type="ARBA" id="ARBA00047984"/>
    </source>
</evidence>
<dbReference type="PROSITE" id="PS51194">
    <property type="entry name" value="HELICASE_CTER"/>
    <property type="match status" value="1"/>
</dbReference>
<dbReference type="GO" id="GO:0005829">
    <property type="term" value="C:cytosol"/>
    <property type="evidence" value="ECO:0007669"/>
    <property type="project" value="TreeGrafter"/>
</dbReference>
<dbReference type="PROSITE" id="PS00039">
    <property type="entry name" value="DEAD_ATP_HELICASE"/>
    <property type="match status" value="1"/>
</dbReference>
<gene>
    <name evidence="17" type="primary">Ddx47</name>
    <name evidence="17" type="ORF">g.12241</name>
</gene>
<evidence type="ECO:0000259" key="16">
    <source>
        <dbReference type="PROSITE" id="PS51195"/>
    </source>
</evidence>
<dbReference type="PROSITE" id="PS51192">
    <property type="entry name" value="HELICASE_ATP_BIND_1"/>
    <property type="match status" value="1"/>
</dbReference>
<dbReference type="SMART" id="SM00490">
    <property type="entry name" value="HELICc"/>
    <property type="match status" value="1"/>
</dbReference>
<feature type="domain" description="Helicase ATP-binding" evidence="14">
    <location>
        <begin position="98"/>
        <end position="269"/>
    </location>
</feature>
<dbReference type="CDD" id="cd18787">
    <property type="entry name" value="SF2_C_DEAD"/>
    <property type="match status" value="1"/>
</dbReference>
<dbReference type="GO" id="GO:0042254">
    <property type="term" value="P:ribosome biogenesis"/>
    <property type="evidence" value="ECO:0007669"/>
    <property type="project" value="UniProtKB-ARBA"/>
</dbReference>
<feature type="compositionally biased region" description="Basic and acidic residues" evidence="13">
    <location>
        <begin position="461"/>
        <end position="470"/>
    </location>
</feature>
<dbReference type="PROSITE" id="PS51195">
    <property type="entry name" value="Q_MOTIF"/>
    <property type="match status" value="1"/>
</dbReference>
<dbReference type="InterPro" id="IPR050079">
    <property type="entry name" value="DEAD_box_RNA_helicase"/>
</dbReference>
<feature type="region of interest" description="Disordered" evidence="13">
    <location>
        <begin position="461"/>
        <end position="520"/>
    </location>
</feature>
<evidence type="ECO:0000259" key="14">
    <source>
        <dbReference type="PROSITE" id="PS51192"/>
    </source>
</evidence>
<feature type="domain" description="Helicase C-terminal" evidence="15">
    <location>
        <begin position="296"/>
        <end position="443"/>
    </location>
</feature>
<dbReference type="GO" id="GO:0005524">
    <property type="term" value="F:ATP binding"/>
    <property type="evidence" value="ECO:0007669"/>
    <property type="project" value="UniProtKB-KW"/>
</dbReference>
<dbReference type="GO" id="GO:0005730">
    <property type="term" value="C:nucleolus"/>
    <property type="evidence" value="ECO:0007669"/>
    <property type="project" value="UniProtKB-ARBA"/>
</dbReference>
<sequence>MGTMTDEETNSEIEHQAAQNGNKKDAKSDAEIPSEVTEVEAEVQPTKELEIPPTTESHVQPDTEIATTFQELGIDERLCEVCKSLNWNKPTKIQREAIPMALQGRDIIGLAETGSGKTAAFILPILQSLLQNPRRLFALILTPTRELAIQIHEQVAALGSGFQIKSAVLVGGMDMMTQTVALAKKPHIIIATPGRIIDHLEKTKGFNLTALKYLVLDEADRILNMDFEKEIDKILEQIPRERRTYLFSATMTKKVAKLQRASLKDPVRIEVSTKFQTVEHLKQFYLFIPAKFKDVYLVHILNELSGNSFIVFCNTCPGTQKMALMLRNLGFSAIPLNGKMTQVKRLAALNKFKAKTSSVLIATDVASRGLDIPHVDVVINFDLPQHSKDYIHRVGRTARAGRYGKSITFVTQYDVEMYQKIEHLIGKKLPAYEAVEQEVMILLERVCEAERMARIEMSELEEKGKRKYNSDDDDDDEDGDKQDGRAVNKFKKRLKKQKKKVTKVTKLHKKSNFKKNKKGR</sequence>
<reference evidence="17" key="1">
    <citation type="submission" date="2018-10" db="EMBL/GenBank/DDBJ databases">
        <title>Transcriptome assembly of Aceria tosichella (Wheat curl mite) Type 2.</title>
        <authorList>
            <person name="Scully E.D."/>
            <person name="Geib S.M."/>
            <person name="Palmer N.A."/>
            <person name="Gupta A.K."/>
            <person name="Sarath G."/>
            <person name="Tatineni S."/>
        </authorList>
    </citation>
    <scope>NUCLEOTIDE SEQUENCE</scope>
    <source>
        <strain evidence="17">LincolnNE</strain>
    </source>
</reference>
<dbReference type="InterPro" id="IPR014014">
    <property type="entry name" value="RNA_helicase_DEAD_Q_motif"/>
</dbReference>
<dbReference type="InterPro" id="IPR011545">
    <property type="entry name" value="DEAD/DEAH_box_helicase_dom"/>
</dbReference>
<evidence type="ECO:0000256" key="4">
    <source>
        <dbReference type="ARBA" id="ARBA00022801"/>
    </source>
</evidence>
<dbReference type="FunFam" id="3.40.50.300:FF:000626">
    <property type="entry name" value="probable ATP-dependent RNA helicase DDX47"/>
    <property type="match status" value="1"/>
</dbReference>
<evidence type="ECO:0000256" key="6">
    <source>
        <dbReference type="ARBA" id="ARBA00022840"/>
    </source>
</evidence>
<evidence type="ECO:0000256" key="8">
    <source>
        <dbReference type="ARBA" id="ARBA00023242"/>
    </source>
</evidence>
<keyword evidence="5 12" id="KW-0347">Helicase</keyword>
<feature type="compositionally biased region" description="Acidic residues" evidence="13">
    <location>
        <begin position="1"/>
        <end position="11"/>
    </location>
</feature>
<dbReference type="EMBL" id="GGYP01002734">
    <property type="protein sequence ID" value="MDE47505.1"/>
    <property type="molecule type" value="Transcribed_RNA"/>
</dbReference>
<dbReference type="SUPFAM" id="SSF52540">
    <property type="entry name" value="P-loop containing nucleoside triphosphate hydrolases"/>
    <property type="match status" value="1"/>
</dbReference>
<evidence type="ECO:0000313" key="17">
    <source>
        <dbReference type="EMBL" id="MDE47505.1"/>
    </source>
</evidence>
<dbReference type="AlphaFoldDB" id="A0A6G1SAI0"/>
<evidence type="ECO:0000256" key="9">
    <source>
        <dbReference type="ARBA" id="ARBA00024350"/>
    </source>
</evidence>
<accession>A0A6G1SAI0</accession>
<keyword evidence="8" id="KW-0539">Nucleus</keyword>
<dbReference type="GO" id="GO:0016787">
    <property type="term" value="F:hydrolase activity"/>
    <property type="evidence" value="ECO:0007669"/>
    <property type="project" value="UniProtKB-KW"/>
</dbReference>
<keyword evidence="4 12" id="KW-0378">Hydrolase</keyword>
<evidence type="ECO:0000256" key="12">
    <source>
        <dbReference type="RuleBase" id="RU000492"/>
    </source>
</evidence>
<dbReference type="InterPro" id="IPR027417">
    <property type="entry name" value="P-loop_NTPase"/>
</dbReference>
<dbReference type="Pfam" id="PF00271">
    <property type="entry name" value="Helicase_C"/>
    <property type="match status" value="1"/>
</dbReference>
<dbReference type="PANTHER" id="PTHR47959">
    <property type="entry name" value="ATP-DEPENDENT RNA HELICASE RHLE-RELATED"/>
    <property type="match status" value="1"/>
</dbReference>
<name>A0A6G1SAI0_9ACAR</name>
<feature type="domain" description="DEAD-box RNA helicase Q" evidence="16">
    <location>
        <begin position="67"/>
        <end position="95"/>
    </location>
</feature>
<keyword evidence="7" id="KW-0694">RNA-binding</keyword>
<dbReference type="SMART" id="SM00487">
    <property type="entry name" value="DEXDc"/>
    <property type="match status" value="1"/>
</dbReference>
<comment type="similarity">
    <text evidence="9">Belongs to the DEAD box helicase family. DDX47/RRP3 subfamily.</text>
</comment>
<dbReference type="Pfam" id="PF00270">
    <property type="entry name" value="DEAD"/>
    <property type="match status" value="1"/>
</dbReference>
<evidence type="ECO:0000256" key="1">
    <source>
        <dbReference type="ARBA" id="ARBA00004123"/>
    </source>
</evidence>
<keyword evidence="3 12" id="KW-0547">Nucleotide-binding</keyword>
<comment type="catalytic activity">
    <reaction evidence="10">
        <text>ATP + H2O = ADP + phosphate + H(+)</text>
        <dbReference type="Rhea" id="RHEA:13065"/>
        <dbReference type="ChEBI" id="CHEBI:15377"/>
        <dbReference type="ChEBI" id="CHEBI:15378"/>
        <dbReference type="ChEBI" id="CHEBI:30616"/>
        <dbReference type="ChEBI" id="CHEBI:43474"/>
        <dbReference type="ChEBI" id="CHEBI:456216"/>
        <dbReference type="EC" id="3.6.4.13"/>
    </reaction>
</comment>
<dbReference type="EC" id="3.6.4.13" evidence="2"/>
<comment type="subcellular location">
    <subcellularLocation>
        <location evidence="1">Nucleus</location>
    </subcellularLocation>
</comment>
<dbReference type="InterPro" id="IPR001650">
    <property type="entry name" value="Helicase_C-like"/>
</dbReference>
<dbReference type="GO" id="GO:0003723">
    <property type="term" value="F:RNA binding"/>
    <property type="evidence" value="ECO:0007669"/>
    <property type="project" value="UniProtKB-KW"/>
</dbReference>
<dbReference type="InterPro" id="IPR014001">
    <property type="entry name" value="Helicase_ATP-bd"/>
</dbReference>
<evidence type="ECO:0000256" key="13">
    <source>
        <dbReference type="SAM" id="MobiDB-lite"/>
    </source>
</evidence>
<evidence type="ECO:0000256" key="7">
    <source>
        <dbReference type="ARBA" id="ARBA00022884"/>
    </source>
</evidence>
<dbReference type="CDD" id="cd17954">
    <property type="entry name" value="DEADc_DDX47"/>
    <property type="match status" value="1"/>
</dbReference>
<dbReference type="InterPro" id="IPR044765">
    <property type="entry name" value="DDX47/Rrp3_DEADc"/>
</dbReference>
<organism evidence="17">
    <name type="scientific">Aceria tosichella</name>
    <name type="common">wheat curl mite</name>
    <dbReference type="NCBI Taxonomy" id="561515"/>
    <lineage>
        <taxon>Eukaryota</taxon>
        <taxon>Metazoa</taxon>
        <taxon>Ecdysozoa</taxon>
        <taxon>Arthropoda</taxon>
        <taxon>Chelicerata</taxon>
        <taxon>Arachnida</taxon>
        <taxon>Acari</taxon>
        <taxon>Acariformes</taxon>
        <taxon>Trombidiformes</taxon>
        <taxon>Prostigmata</taxon>
        <taxon>Eupodina</taxon>
        <taxon>Eriophyoidea</taxon>
        <taxon>Eriophyidae</taxon>
        <taxon>Eriophyinae</taxon>
        <taxon>Aceriini</taxon>
        <taxon>Aceria</taxon>
    </lineage>
</organism>
<dbReference type="GO" id="GO:0003724">
    <property type="term" value="F:RNA helicase activity"/>
    <property type="evidence" value="ECO:0007669"/>
    <property type="project" value="UniProtKB-EC"/>
</dbReference>
<evidence type="ECO:0000256" key="5">
    <source>
        <dbReference type="ARBA" id="ARBA00022806"/>
    </source>
</evidence>
<evidence type="ECO:0000256" key="3">
    <source>
        <dbReference type="ARBA" id="ARBA00022741"/>
    </source>
</evidence>
<dbReference type="InterPro" id="IPR000629">
    <property type="entry name" value="RNA-helicase_DEAD-box_CS"/>
</dbReference>
<dbReference type="FunFam" id="3.40.50.300:FF:000681">
    <property type="entry name" value="probable ATP-dependent RNA helicase DDX47"/>
    <property type="match status" value="1"/>
</dbReference>
<proteinExistence type="inferred from homology"/>
<feature type="short sequence motif" description="Q motif" evidence="11">
    <location>
        <begin position="67"/>
        <end position="95"/>
    </location>
</feature>
<evidence type="ECO:0000256" key="2">
    <source>
        <dbReference type="ARBA" id="ARBA00012552"/>
    </source>
</evidence>
<protein>
    <recommendedName>
        <fullName evidence="2">RNA helicase</fullName>
        <ecNumber evidence="2">3.6.4.13</ecNumber>
    </recommendedName>
</protein>